<dbReference type="SUPFAM" id="SSF51445">
    <property type="entry name" value="(Trans)glycosidases"/>
    <property type="match status" value="1"/>
</dbReference>
<proteinExistence type="inferred from homology"/>
<dbReference type="GO" id="GO:0016020">
    <property type="term" value="C:membrane"/>
    <property type="evidence" value="ECO:0007669"/>
    <property type="project" value="TreeGrafter"/>
</dbReference>
<dbReference type="InterPro" id="IPR004867">
    <property type="entry name" value="CHB_C_dom"/>
</dbReference>
<comment type="catalytic activity">
    <reaction evidence="1">
        <text>Hydrolysis of terminal non-reducing N-acetyl-D-hexosamine residues in N-acetyl-beta-D-hexosaminides.</text>
        <dbReference type="EC" id="3.2.1.52"/>
    </reaction>
</comment>
<dbReference type="Pfam" id="PF03174">
    <property type="entry name" value="CHB_HEX_C"/>
    <property type="match status" value="1"/>
</dbReference>
<dbReference type="PRINTS" id="PR00738">
    <property type="entry name" value="GLHYDRLASE20"/>
</dbReference>
<evidence type="ECO:0000259" key="7">
    <source>
        <dbReference type="Pfam" id="PF02838"/>
    </source>
</evidence>
<evidence type="ECO:0000256" key="3">
    <source>
        <dbReference type="ARBA" id="ARBA00012663"/>
    </source>
</evidence>
<dbReference type="EC" id="3.2.1.52" evidence="3"/>
<accession>A0A381PLG7</accession>
<dbReference type="Pfam" id="PF02838">
    <property type="entry name" value="Glyco_hydro_20b"/>
    <property type="match status" value="1"/>
</dbReference>
<dbReference type="InterPro" id="IPR029018">
    <property type="entry name" value="Hex-like_dom2"/>
</dbReference>
<dbReference type="GO" id="GO:0004563">
    <property type="term" value="F:beta-N-acetylhexosaminidase activity"/>
    <property type="evidence" value="ECO:0007669"/>
    <property type="project" value="UniProtKB-EC"/>
</dbReference>
<dbReference type="PROSITE" id="PS51257">
    <property type="entry name" value="PROKAR_LIPOPROTEIN"/>
    <property type="match status" value="1"/>
</dbReference>
<evidence type="ECO:0000256" key="5">
    <source>
        <dbReference type="ARBA" id="ARBA00023295"/>
    </source>
</evidence>
<keyword evidence="5" id="KW-0326">Glycosidase</keyword>
<dbReference type="SUPFAM" id="SSF55545">
    <property type="entry name" value="beta-N-acetylhexosaminidase-like domain"/>
    <property type="match status" value="1"/>
</dbReference>
<dbReference type="Gene3D" id="3.20.20.80">
    <property type="entry name" value="Glycosidases"/>
    <property type="match status" value="1"/>
</dbReference>
<dbReference type="SUPFAM" id="SSF81296">
    <property type="entry name" value="E set domains"/>
    <property type="match status" value="1"/>
</dbReference>
<keyword evidence="4" id="KW-0378">Hydrolase</keyword>
<dbReference type="GO" id="GO:0030203">
    <property type="term" value="P:glycosaminoglycan metabolic process"/>
    <property type="evidence" value="ECO:0007669"/>
    <property type="project" value="TreeGrafter"/>
</dbReference>
<dbReference type="InterPro" id="IPR025705">
    <property type="entry name" value="Beta_hexosaminidase_sua/sub"/>
</dbReference>
<feature type="domain" description="Beta-hexosaminidase bacterial type N-terminal" evidence="7">
    <location>
        <begin position="176"/>
        <end position="290"/>
    </location>
</feature>
<protein>
    <recommendedName>
        <fullName evidence="3">beta-N-acetylhexosaminidase</fullName>
        <ecNumber evidence="3">3.2.1.52</ecNumber>
    </recommendedName>
</protein>
<gene>
    <name evidence="9" type="ORF">METZ01_LOCUS20298</name>
</gene>
<feature type="domain" description="Chitobiase C-terminal" evidence="8">
    <location>
        <begin position="751"/>
        <end position="818"/>
    </location>
</feature>
<dbReference type="GO" id="GO:0005975">
    <property type="term" value="P:carbohydrate metabolic process"/>
    <property type="evidence" value="ECO:0007669"/>
    <property type="project" value="InterPro"/>
</dbReference>
<sequence>MKKISTLLLFFFLISCSQNKPVIEVIYTINEFNTEDNRINVTLDITNKTSKDISSLWSLHWNQISAKLDKGSLPNNLKYEYVGGQSYNILSFGEDYTLNKGESISFDLKQKGVVRRKSDFPMGGFVVINDEIIDVKFINLWENAKDVEDLNIPTANDRFNNNYSSKLLDKSQLDLIVPTPNKIELLDGEIDLKNKYSIDVDESLNLSFDLIESLMSGVVDVVSNENKIDIKVSFLDTLEKESYILNIENDVISISASDRSGALYGIQSLKQIFLVSQLENTPIKNIKINDSPKFSYRGMLLDISRNFYGPKKIKQILDYMSFFKINYLDFRLTDDEGWRLEIPGLEELTEVGSKRGFTKDESDNLIPIYGSGPYTDSTGSGYLSRSEFVDILSYANDRNITVIPQISYPSHIRSAIISMNVRYQKYMKLGDKEEAEKYWLTDPDDQSEYYSAQGFDDNIACICRESAFTFYEKVIDEIYLMYKEAGVKMKKFGVGADELPYGAWRKSPLCDEFMKEKSITGDYNALYQYQQRRIYDKLSSYGLTMTGWDDILLKLTEKNQSETQIKNFFEGDDILLFVWKNDWGGGRQDMIYKYANLGYKTIMSNSSAFYFDMVDDKDFDNIGLSWSGYANYKDMWTVDVFDIFNDSYGVKKNNISIDYINKSDKLNPNNRDNIIGVQSQIWSETIVSEDILDYMFMPNIIVFSQKAWSEDDSWMKISDKELKDQTLEMEWNKFTNNIGQRVLPMIDNIFGGLSYDLPKPGGVVINDSLYANTVFPGLKIKYTLDGSVPNSNSNNYISPFKINEDDIVHLRLFDNTGRGGNDIKVNN</sequence>
<dbReference type="Gene3D" id="2.60.40.10">
    <property type="entry name" value="Immunoglobulins"/>
    <property type="match status" value="1"/>
</dbReference>
<dbReference type="InterPro" id="IPR017853">
    <property type="entry name" value="GH"/>
</dbReference>
<organism evidence="9">
    <name type="scientific">marine metagenome</name>
    <dbReference type="NCBI Taxonomy" id="408172"/>
    <lineage>
        <taxon>unclassified sequences</taxon>
        <taxon>metagenomes</taxon>
        <taxon>ecological metagenomes</taxon>
    </lineage>
</organism>
<dbReference type="AlphaFoldDB" id="A0A381PLG7"/>
<dbReference type="PANTHER" id="PTHR22600">
    <property type="entry name" value="BETA-HEXOSAMINIDASE"/>
    <property type="match status" value="1"/>
</dbReference>
<dbReference type="InterPro" id="IPR013783">
    <property type="entry name" value="Ig-like_fold"/>
</dbReference>
<dbReference type="InterPro" id="IPR015882">
    <property type="entry name" value="HEX_bac_N"/>
</dbReference>
<dbReference type="InterPro" id="IPR014756">
    <property type="entry name" value="Ig_E-set"/>
</dbReference>
<evidence type="ECO:0000256" key="4">
    <source>
        <dbReference type="ARBA" id="ARBA00022801"/>
    </source>
</evidence>
<evidence type="ECO:0000259" key="8">
    <source>
        <dbReference type="Pfam" id="PF03174"/>
    </source>
</evidence>
<evidence type="ECO:0000259" key="6">
    <source>
        <dbReference type="Pfam" id="PF00728"/>
    </source>
</evidence>
<reference evidence="9" key="1">
    <citation type="submission" date="2018-05" db="EMBL/GenBank/DDBJ databases">
        <authorList>
            <person name="Lanie J.A."/>
            <person name="Ng W.-L."/>
            <person name="Kazmierczak K.M."/>
            <person name="Andrzejewski T.M."/>
            <person name="Davidsen T.M."/>
            <person name="Wayne K.J."/>
            <person name="Tettelin H."/>
            <person name="Glass J.I."/>
            <person name="Rusch D."/>
            <person name="Podicherti R."/>
            <person name="Tsui H.-C.T."/>
            <person name="Winkler M.E."/>
        </authorList>
    </citation>
    <scope>NUCLEOTIDE SEQUENCE</scope>
</reference>
<evidence type="ECO:0000256" key="2">
    <source>
        <dbReference type="ARBA" id="ARBA00006285"/>
    </source>
</evidence>
<name>A0A381PLG7_9ZZZZ</name>
<dbReference type="EMBL" id="UINC01001012">
    <property type="protein sequence ID" value="SUZ67444.1"/>
    <property type="molecule type" value="Genomic_DNA"/>
</dbReference>
<feature type="domain" description="Glycoside hydrolase family 20 catalytic" evidence="6">
    <location>
        <begin position="294"/>
        <end position="710"/>
    </location>
</feature>
<comment type="similarity">
    <text evidence="2">Belongs to the glycosyl hydrolase 20 family.</text>
</comment>
<dbReference type="PANTHER" id="PTHR22600:SF57">
    <property type="entry name" value="BETA-N-ACETYLHEXOSAMINIDASE"/>
    <property type="match status" value="1"/>
</dbReference>
<dbReference type="Gene3D" id="3.30.379.10">
    <property type="entry name" value="Chitobiase/beta-hexosaminidase domain 2-like"/>
    <property type="match status" value="1"/>
</dbReference>
<dbReference type="InterPro" id="IPR015883">
    <property type="entry name" value="Glyco_hydro_20_cat"/>
</dbReference>
<dbReference type="Pfam" id="PF00728">
    <property type="entry name" value="Glyco_hydro_20"/>
    <property type="match status" value="1"/>
</dbReference>
<evidence type="ECO:0000256" key="1">
    <source>
        <dbReference type="ARBA" id="ARBA00001231"/>
    </source>
</evidence>
<evidence type="ECO:0000313" key="9">
    <source>
        <dbReference type="EMBL" id="SUZ67444.1"/>
    </source>
</evidence>